<gene>
    <name evidence="1" type="ORF">S12H4_51512</name>
</gene>
<proteinExistence type="predicted"/>
<dbReference type="AlphaFoldDB" id="X1VV98"/>
<evidence type="ECO:0000313" key="1">
    <source>
        <dbReference type="EMBL" id="GAJ14410.1"/>
    </source>
</evidence>
<evidence type="ECO:0008006" key="2">
    <source>
        <dbReference type="Google" id="ProtNLM"/>
    </source>
</evidence>
<accession>X1VV98</accession>
<feature type="non-terminal residue" evidence="1">
    <location>
        <position position="69"/>
    </location>
</feature>
<comment type="caution">
    <text evidence="1">The sequence shown here is derived from an EMBL/GenBank/DDBJ whole genome shotgun (WGS) entry which is preliminary data.</text>
</comment>
<protein>
    <recommendedName>
        <fullName evidence="2">Reverse transcriptase domain-containing protein</fullName>
    </recommendedName>
</protein>
<sequence>MQTYPQAYALYVVRVPQTGVLPPTSFRFHLAMEKILTKDNMNQAYRQVVRNKGKHGIDGMTVDELLPYR</sequence>
<reference evidence="1" key="1">
    <citation type="journal article" date="2014" name="Front. Microbiol.">
        <title>High frequency of phylogenetically diverse reductive dehalogenase-homologous genes in deep subseafloor sedimentary metagenomes.</title>
        <authorList>
            <person name="Kawai M."/>
            <person name="Futagami T."/>
            <person name="Toyoda A."/>
            <person name="Takaki Y."/>
            <person name="Nishi S."/>
            <person name="Hori S."/>
            <person name="Arai W."/>
            <person name="Tsubouchi T."/>
            <person name="Morono Y."/>
            <person name="Uchiyama I."/>
            <person name="Ito T."/>
            <person name="Fujiyama A."/>
            <person name="Inagaki F."/>
            <person name="Takami H."/>
        </authorList>
    </citation>
    <scope>NUCLEOTIDE SEQUENCE</scope>
    <source>
        <strain evidence="1">Expedition CK06-06</strain>
    </source>
</reference>
<name>X1VV98_9ZZZZ</name>
<dbReference type="EMBL" id="BARW01032561">
    <property type="protein sequence ID" value="GAJ14410.1"/>
    <property type="molecule type" value="Genomic_DNA"/>
</dbReference>
<organism evidence="1">
    <name type="scientific">marine sediment metagenome</name>
    <dbReference type="NCBI Taxonomy" id="412755"/>
    <lineage>
        <taxon>unclassified sequences</taxon>
        <taxon>metagenomes</taxon>
        <taxon>ecological metagenomes</taxon>
    </lineage>
</organism>